<feature type="compositionally biased region" description="Low complexity" evidence="8">
    <location>
        <begin position="187"/>
        <end position="197"/>
    </location>
</feature>
<dbReference type="InterPro" id="IPR011545">
    <property type="entry name" value="DEAD/DEAH_box_helicase_dom"/>
</dbReference>
<dbReference type="OrthoDB" id="10253254at2759"/>
<accession>A0A8H6WFG2</accession>
<evidence type="ECO:0000256" key="1">
    <source>
        <dbReference type="ARBA" id="ARBA00008792"/>
    </source>
</evidence>
<protein>
    <recommendedName>
        <fullName evidence="2">RNA helicase</fullName>
        <ecNumber evidence="2">3.6.4.13</ecNumber>
    </recommendedName>
</protein>
<dbReference type="InterPro" id="IPR048333">
    <property type="entry name" value="HA2_WH"/>
</dbReference>
<dbReference type="InterPro" id="IPR027417">
    <property type="entry name" value="P-loop_NTPase"/>
</dbReference>
<evidence type="ECO:0000313" key="11">
    <source>
        <dbReference type="EMBL" id="KAF7315767.1"/>
    </source>
</evidence>
<dbReference type="InterPro" id="IPR001650">
    <property type="entry name" value="Helicase_C-like"/>
</dbReference>
<keyword evidence="4" id="KW-0378">Hydrolase</keyword>
<keyword evidence="3" id="KW-0547">Nucleotide-binding</keyword>
<dbReference type="Gene3D" id="3.40.50.300">
    <property type="entry name" value="P-loop containing nucleotide triphosphate hydrolases"/>
    <property type="match status" value="2"/>
</dbReference>
<feature type="compositionally biased region" description="Low complexity" evidence="8">
    <location>
        <begin position="564"/>
        <end position="594"/>
    </location>
</feature>
<keyword evidence="5" id="KW-0347">Helicase</keyword>
<evidence type="ECO:0000256" key="8">
    <source>
        <dbReference type="SAM" id="MobiDB-lite"/>
    </source>
</evidence>
<reference evidence="11" key="1">
    <citation type="submission" date="2020-05" db="EMBL/GenBank/DDBJ databases">
        <title>Mycena genomes resolve the evolution of fungal bioluminescence.</title>
        <authorList>
            <person name="Tsai I.J."/>
        </authorList>
    </citation>
    <scope>NUCLEOTIDE SEQUENCE</scope>
    <source>
        <strain evidence="11">171206Taipei</strain>
    </source>
</reference>
<dbReference type="Gene3D" id="1.20.120.1080">
    <property type="match status" value="1"/>
</dbReference>
<dbReference type="Pfam" id="PF04408">
    <property type="entry name" value="WHD_HA2"/>
    <property type="match status" value="1"/>
</dbReference>
<dbReference type="InterPro" id="IPR002464">
    <property type="entry name" value="DNA/RNA_helicase_DEAH_CS"/>
</dbReference>
<dbReference type="RefSeq" id="XP_037225790.1">
    <property type="nucleotide sequence ID" value="XM_037357880.1"/>
</dbReference>
<organism evidence="11 12">
    <name type="scientific">Mycena indigotica</name>
    <dbReference type="NCBI Taxonomy" id="2126181"/>
    <lineage>
        <taxon>Eukaryota</taxon>
        <taxon>Fungi</taxon>
        <taxon>Dikarya</taxon>
        <taxon>Basidiomycota</taxon>
        <taxon>Agaricomycotina</taxon>
        <taxon>Agaricomycetes</taxon>
        <taxon>Agaricomycetidae</taxon>
        <taxon>Agaricales</taxon>
        <taxon>Marasmiineae</taxon>
        <taxon>Mycenaceae</taxon>
        <taxon>Mycena</taxon>
    </lineage>
</organism>
<dbReference type="EC" id="3.6.4.13" evidence="2"/>
<comment type="caution">
    <text evidence="11">The sequence shown here is derived from an EMBL/GenBank/DDBJ whole genome shotgun (WGS) entry which is preliminary data.</text>
</comment>
<dbReference type="PROSITE" id="PS00690">
    <property type="entry name" value="DEAH_ATP_HELICASE"/>
    <property type="match status" value="1"/>
</dbReference>
<dbReference type="GO" id="GO:0005524">
    <property type="term" value="F:ATP binding"/>
    <property type="evidence" value="ECO:0007669"/>
    <property type="project" value="UniProtKB-KW"/>
</dbReference>
<keyword evidence="6" id="KW-0067">ATP-binding</keyword>
<dbReference type="PROSITE" id="PS51194">
    <property type="entry name" value="HELICASE_CTER"/>
    <property type="match status" value="1"/>
</dbReference>
<dbReference type="EMBL" id="JACAZF010000001">
    <property type="protein sequence ID" value="KAF7315767.1"/>
    <property type="molecule type" value="Genomic_DNA"/>
</dbReference>
<dbReference type="Pfam" id="PF09949">
    <property type="entry name" value="APP1_cat"/>
    <property type="match status" value="1"/>
</dbReference>
<dbReference type="PANTHER" id="PTHR18934">
    <property type="entry name" value="ATP-DEPENDENT RNA HELICASE"/>
    <property type="match status" value="1"/>
</dbReference>
<feature type="domain" description="Helicase C-terminal" evidence="10">
    <location>
        <begin position="930"/>
        <end position="1105"/>
    </location>
</feature>
<dbReference type="SMART" id="SM00847">
    <property type="entry name" value="HA2"/>
    <property type="match status" value="1"/>
</dbReference>
<gene>
    <name evidence="11" type="ORF">MIND_00092700</name>
</gene>
<evidence type="ECO:0000259" key="10">
    <source>
        <dbReference type="PROSITE" id="PS51194"/>
    </source>
</evidence>
<dbReference type="InterPro" id="IPR014001">
    <property type="entry name" value="Helicase_ATP-bd"/>
</dbReference>
<evidence type="ECO:0000259" key="9">
    <source>
        <dbReference type="PROSITE" id="PS51192"/>
    </source>
</evidence>
<dbReference type="GO" id="GO:0003724">
    <property type="term" value="F:RNA helicase activity"/>
    <property type="evidence" value="ECO:0007669"/>
    <property type="project" value="UniProtKB-EC"/>
</dbReference>
<dbReference type="GO" id="GO:0045943">
    <property type="term" value="P:positive regulation of transcription by RNA polymerase I"/>
    <property type="evidence" value="ECO:0007669"/>
    <property type="project" value="TreeGrafter"/>
</dbReference>
<dbReference type="GO" id="GO:0003725">
    <property type="term" value="F:double-stranded RNA binding"/>
    <property type="evidence" value="ECO:0007669"/>
    <property type="project" value="TreeGrafter"/>
</dbReference>
<evidence type="ECO:0000313" key="12">
    <source>
        <dbReference type="Proteomes" id="UP000636479"/>
    </source>
</evidence>
<evidence type="ECO:0000256" key="7">
    <source>
        <dbReference type="ARBA" id="ARBA00047984"/>
    </source>
</evidence>
<dbReference type="FunFam" id="3.40.50.300:FF:000578">
    <property type="entry name" value="probable ATP-dependent RNA helicase DHX35"/>
    <property type="match status" value="1"/>
</dbReference>
<evidence type="ECO:0000256" key="6">
    <source>
        <dbReference type="ARBA" id="ARBA00022840"/>
    </source>
</evidence>
<dbReference type="Proteomes" id="UP000636479">
    <property type="component" value="Unassembled WGS sequence"/>
</dbReference>
<dbReference type="InterPro" id="IPR007502">
    <property type="entry name" value="Helicase-assoc_dom"/>
</dbReference>
<evidence type="ECO:0000256" key="5">
    <source>
        <dbReference type="ARBA" id="ARBA00022806"/>
    </source>
</evidence>
<sequence length="1402" mass="154490">MSKEPWKSALSNSAAASRLSTVKTYASQRDFRSLQRGVNTDGSRQSWKDWAGQKIASATGGIRGGGVIASERIALFPGYATRKYRADNKEAFDVELFVSGFASSHRAPELASRSQRAFIRLAKGFAALPKLDGTSELTQSTENLLSSVKLPPRPSEMTEDLEVEALERQLQKINRSDEDAEPPDFPSSPISSHGSVSNDLRRWHNNLETRIEPFWSSVLSSRAVRFDLFASPLKTPADNRPAHNRQEEHDALQHGPIAAREVITGVDGSFQARFSVTWEEMCQHPGALHIAFGEPGTEHELLVTAALLPTVAAAALQSSISETKLLHITLTHAPIRVISDVDDTIKVAGVVAGARAVFHNVFVKDYNDIIIPGMGEWYTGMWRRGVRFHYVSNGPFELLPVLSDFFQVSQLPPGSIKLRSYAGRSLFSGLLSAPAARKRAGVLDILQAFPESRFFLIGDSGEQDLELYTDLVRERPDQVLAIFIRDVDTGDVIEDPIGWKASGLVNLDNENPPTLHASPSPLYSLPPSPTANSHKDYFSATPRSSQPDPVVDMNTTPRPATPQTANTRFTRARTFTNSTVSSTSSSTSSSGSSTQKLMRETEKRRDELQLRIWRARTALPSHIMLSTKSLSTMSTATLPSPKHRRIFKHTSPMKLNRNRASFRASVGYDEQQSRKSFGGLSPGKRRLPPPQAESTPPRKKARLSNGVSSTIQEQRQDLPIARGREALVHEISANEVTILIGETGSGKTTQVPQYLLDAGISGEGTIGITQPRKVAATSLASRVSTEQGTPVGGRVGYAVRFEERVGPDTRIKYMTDGMLTRELLGDPLLSRYSVIVVDEAHERTLRTDLLLASLKKILGQRNGKEKEKGKGKEKYNPLKVVVMSATLEAQKFSRFFNNAKILYVKGRQHPVKIYHTAHSQTDYVDAAMRTFFQIHIDQPAGDVLIFLPGQEDIESLEKSLEMFARQLPVDFPSVKVVPMFAALQPSQQQVVFAPPPKGSRKCILATNIAETSITIPGVRYVIDTGKSKEKRYLAGPTGGGLDTLLTRDITKSSATQRAGRAGREGPGFCYRLYTEEAFKKMATAPEPEILRCSLSQAILQLMCLGQDIQQLELMDSPDDDASEFDPTFFRMTVLIIGVVISALKSLFLLGAIDSKRELTPLGRAMASFPLEPIHARTVIASKDLDCTAEVLDIVSVLASSSKLFVDVTDKRTEIADARRKLVHPTGDHLTLLNTLKAYRAVGSEDQDGDDIEDKSLGKAGRNTRREWARQHFVNERTIREAANIRNQLRISCTRAGIDWKTSCGDKDEPVLLALTHGLAQNTALITPDGTYKQTMGQQIVKIHPSSVMADKKVPAIIFDELVSVHLFAFAASHTWELGIYQSNLRSWRLVDSEELSGVSGHV</sequence>
<feature type="region of interest" description="Disordered" evidence="8">
    <location>
        <begin position="632"/>
        <end position="714"/>
    </location>
</feature>
<evidence type="ECO:0000256" key="3">
    <source>
        <dbReference type="ARBA" id="ARBA00022741"/>
    </source>
</evidence>
<dbReference type="SMART" id="SM00487">
    <property type="entry name" value="DEXDc"/>
    <property type="match status" value="1"/>
</dbReference>
<dbReference type="GeneID" id="59340396"/>
<dbReference type="PROSITE" id="PS51192">
    <property type="entry name" value="HELICASE_ATP_BIND_1"/>
    <property type="match status" value="1"/>
</dbReference>
<feature type="region of interest" description="Disordered" evidence="8">
    <location>
        <begin position="510"/>
        <end position="605"/>
    </location>
</feature>
<dbReference type="CDD" id="cd18791">
    <property type="entry name" value="SF2_C_RHA"/>
    <property type="match status" value="1"/>
</dbReference>
<dbReference type="Pfam" id="PF00270">
    <property type="entry name" value="DEAD"/>
    <property type="match status" value="1"/>
</dbReference>
<evidence type="ECO:0000256" key="2">
    <source>
        <dbReference type="ARBA" id="ARBA00012552"/>
    </source>
</evidence>
<dbReference type="Pfam" id="PF00271">
    <property type="entry name" value="Helicase_C"/>
    <property type="match status" value="1"/>
</dbReference>
<keyword evidence="12" id="KW-1185">Reference proteome</keyword>
<dbReference type="SUPFAM" id="SSF52540">
    <property type="entry name" value="P-loop containing nucleoside triphosphate hydrolases"/>
    <property type="match status" value="1"/>
</dbReference>
<dbReference type="Pfam" id="PF21010">
    <property type="entry name" value="HA2_C"/>
    <property type="match status" value="1"/>
</dbReference>
<dbReference type="SMART" id="SM00490">
    <property type="entry name" value="HELICc"/>
    <property type="match status" value="1"/>
</dbReference>
<proteinExistence type="inferred from homology"/>
<dbReference type="GO" id="GO:0008195">
    <property type="term" value="F:phosphatidate phosphatase activity"/>
    <property type="evidence" value="ECO:0007669"/>
    <property type="project" value="InterPro"/>
</dbReference>
<feature type="region of interest" description="Disordered" evidence="8">
    <location>
        <begin position="174"/>
        <end position="197"/>
    </location>
</feature>
<feature type="compositionally biased region" description="Polar residues" evidence="8">
    <location>
        <begin position="541"/>
        <end position="563"/>
    </location>
</feature>
<comment type="catalytic activity">
    <reaction evidence="7">
        <text>ATP + H2O = ADP + phosphate + H(+)</text>
        <dbReference type="Rhea" id="RHEA:13065"/>
        <dbReference type="ChEBI" id="CHEBI:15377"/>
        <dbReference type="ChEBI" id="CHEBI:15378"/>
        <dbReference type="ChEBI" id="CHEBI:30616"/>
        <dbReference type="ChEBI" id="CHEBI:43474"/>
        <dbReference type="ChEBI" id="CHEBI:456216"/>
        <dbReference type="EC" id="3.6.4.13"/>
    </reaction>
</comment>
<dbReference type="GO" id="GO:0005730">
    <property type="term" value="C:nucleolus"/>
    <property type="evidence" value="ECO:0007669"/>
    <property type="project" value="TreeGrafter"/>
</dbReference>
<feature type="domain" description="Helicase ATP-binding" evidence="9">
    <location>
        <begin position="728"/>
        <end position="905"/>
    </location>
</feature>
<dbReference type="InterPro" id="IPR019236">
    <property type="entry name" value="APP1_cat"/>
</dbReference>
<evidence type="ECO:0000256" key="4">
    <source>
        <dbReference type="ARBA" id="ARBA00022801"/>
    </source>
</evidence>
<dbReference type="GO" id="GO:1990904">
    <property type="term" value="C:ribonucleoprotein complex"/>
    <property type="evidence" value="ECO:0007669"/>
    <property type="project" value="UniProtKB-ARBA"/>
</dbReference>
<name>A0A8H6WFG2_9AGAR</name>
<comment type="similarity">
    <text evidence="1">Belongs to the DEAD box helicase family. DEAH subfamily.</text>
</comment>
<dbReference type="PANTHER" id="PTHR18934:SF118">
    <property type="entry name" value="ATP-DEPENDENT RNA HELICASE DHX33"/>
    <property type="match status" value="1"/>
</dbReference>
<dbReference type="FunFam" id="3.40.50.300:FF:000145">
    <property type="entry name" value="probable ATP-dependent RNA helicase DHX40"/>
    <property type="match status" value="1"/>
</dbReference>